<accession>A0A1M7ZGQ7</accession>
<dbReference type="AlphaFoldDB" id="A0A1M7ZGQ7"/>
<proteinExistence type="predicted"/>
<dbReference type="STRING" id="1073327.SAMN04488108_3192"/>
<protein>
    <submittedName>
        <fullName evidence="1">Uncharacterized protein</fullName>
    </submittedName>
</protein>
<keyword evidence="2" id="KW-1185">Reference proteome</keyword>
<evidence type="ECO:0000313" key="2">
    <source>
        <dbReference type="Proteomes" id="UP000184609"/>
    </source>
</evidence>
<reference evidence="2" key="1">
    <citation type="submission" date="2016-12" db="EMBL/GenBank/DDBJ databases">
        <authorList>
            <person name="Varghese N."/>
            <person name="Submissions S."/>
        </authorList>
    </citation>
    <scope>NUCLEOTIDE SEQUENCE [LARGE SCALE GENOMIC DNA]</scope>
    <source>
        <strain evidence="2">DSM 25035</strain>
    </source>
</reference>
<name>A0A1M7ZGQ7_9BACT</name>
<gene>
    <name evidence="1" type="ORF">SAMN04488108_3192</name>
</gene>
<evidence type="ECO:0000313" key="1">
    <source>
        <dbReference type="EMBL" id="SHO64022.1"/>
    </source>
</evidence>
<organism evidence="1 2">
    <name type="scientific">Algoriphagus zhangzhouensis</name>
    <dbReference type="NCBI Taxonomy" id="1073327"/>
    <lineage>
        <taxon>Bacteria</taxon>
        <taxon>Pseudomonadati</taxon>
        <taxon>Bacteroidota</taxon>
        <taxon>Cytophagia</taxon>
        <taxon>Cytophagales</taxon>
        <taxon>Cyclobacteriaceae</taxon>
        <taxon>Algoriphagus</taxon>
    </lineage>
</organism>
<sequence>MTHKSHSLESSIGKPVEINLKSAKSIGSTGYFLKSFKTTNHQNSEVLKLNSKCNFQKHIEGLLLLSNQSNEVKFIPISFNKITEILLIRGTERIAPFFLSPMWILLKLRVSKLYARYFRLKIHEYSISQMQLIIKTTDYEMNFIANGYLFENQVKFFEDLGLGCKLRIEVKTD</sequence>
<dbReference type="Proteomes" id="UP000184609">
    <property type="component" value="Unassembled WGS sequence"/>
</dbReference>
<dbReference type="OrthoDB" id="1426706at2"/>
<dbReference type="EMBL" id="FRXN01000004">
    <property type="protein sequence ID" value="SHO64022.1"/>
    <property type="molecule type" value="Genomic_DNA"/>
</dbReference>